<dbReference type="Proteomes" id="UP000305881">
    <property type="component" value="Chromosome"/>
</dbReference>
<dbReference type="SMART" id="SM00387">
    <property type="entry name" value="HATPase_c"/>
    <property type="match status" value="1"/>
</dbReference>
<name>A0A4V1IJU6_METBY</name>
<evidence type="ECO:0000313" key="2">
    <source>
        <dbReference type="EMBL" id="QCW82635.1"/>
    </source>
</evidence>
<organism evidence="2 3">
    <name type="scientific">Methylotuvimicrobium buryatense</name>
    <name type="common">Methylomicrobium buryatense</name>
    <dbReference type="NCBI Taxonomy" id="95641"/>
    <lineage>
        <taxon>Bacteria</taxon>
        <taxon>Pseudomonadati</taxon>
        <taxon>Pseudomonadota</taxon>
        <taxon>Gammaproteobacteria</taxon>
        <taxon>Methylococcales</taxon>
        <taxon>Methylococcaceae</taxon>
        <taxon>Methylotuvimicrobium</taxon>
    </lineage>
</organism>
<reference evidence="3" key="1">
    <citation type="journal article" date="2019" name="J. Bacteriol.">
        <title>A Mutagenic Screen Identifies a TonB-Dependent Receptor Required for the Lanthanide Metal Switch in the Type I Methanotroph 'Methylotuvimicrobium buryatense' 5GB1C.</title>
        <authorList>
            <person name="Groom J.D."/>
            <person name="Ford S.M."/>
            <person name="Pesesky M.W."/>
            <person name="Lidstrom M.E."/>
        </authorList>
    </citation>
    <scope>NUCLEOTIDE SEQUENCE [LARGE SCALE GENOMIC DNA]</scope>
    <source>
        <strain evidence="3">5GB1C</strain>
    </source>
</reference>
<dbReference type="InterPro" id="IPR003594">
    <property type="entry name" value="HATPase_dom"/>
</dbReference>
<evidence type="ECO:0000313" key="3">
    <source>
        <dbReference type="Proteomes" id="UP000305881"/>
    </source>
</evidence>
<feature type="domain" description="Histidine kinase/HSP90-like ATPase" evidence="1">
    <location>
        <begin position="37"/>
        <end position="136"/>
    </location>
</feature>
<proteinExistence type="predicted"/>
<dbReference type="Pfam" id="PF02518">
    <property type="entry name" value="HATPase_c"/>
    <property type="match status" value="1"/>
</dbReference>
<gene>
    <name evidence="2" type="ORF">EQU24_10605</name>
</gene>
<evidence type="ECO:0000259" key="1">
    <source>
        <dbReference type="SMART" id="SM00387"/>
    </source>
</evidence>
<dbReference type="OrthoDB" id="5769716at2"/>
<sequence>MAKPHFEKSISIEASSDIVRARSEVRTIAASMGFGSADQTRLATAVSELARNIIQNAGSGVCEVTDISSTESVILHIVFQDNGPGIPDIALAMQDGYSTNGGLGAGLPGTRRLIDGFSIESRPGLTRVSITMQRESGLC</sequence>
<dbReference type="EMBL" id="CP035467">
    <property type="protein sequence ID" value="QCW82635.1"/>
    <property type="molecule type" value="Genomic_DNA"/>
</dbReference>
<dbReference type="KEGG" id="mbur:EQU24_10605"/>
<dbReference type="STRING" id="675511.GCA_000341735_00917"/>
<protein>
    <submittedName>
        <fullName evidence="2">Anti-sigma regulatory factor</fullName>
    </submittedName>
</protein>
<dbReference type="CDD" id="cd16934">
    <property type="entry name" value="HATPase_RsbT-like"/>
    <property type="match status" value="1"/>
</dbReference>
<dbReference type="SUPFAM" id="SSF55874">
    <property type="entry name" value="ATPase domain of HSP90 chaperone/DNA topoisomerase II/histidine kinase"/>
    <property type="match status" value="1"/>
</dbReference>
<keyword evidence="3" id="KW-1185">Reference proteome</keyword>
<dbReference type="AlphaFoldDB" id="A0A4V1IJU6"/>
<dbReference type="Gene3D" id="3.30.565.10">
    <property type="entry name" value="Histidine kinase-like ATPase, C-terminal domain"/>
    <property type="match status" value="1"/>
</dbReference>
<dbReference type="RefSeq" id="WP_017839530.1">
    <property type="nucleotide sequence ID" value="NZ_CP035467.1"/>
</dbReference>
<dbReference type="InterPro" id="IPR036890">
    <property type="entry name" value="HATPase_C_sf"/>
</dbReference>
<accession>A0A4V1IJU6</accession>